<dbReference type="FunFam" id="1.10.10.10:FF:000297">
    <property type="entry name" value="DNA-binding transcriptional activator SdiA"/>
    <property type="match status" value="1"/>
</dbReference>
<evidence type="ECO:0000259" key="5">
    <source>
        <dbReference type="PROSITE" id="PS50043"/>
    </source>
</evidence>
<dbReference type="PANTHER" id="PTHR44688:SF16">
    <property type="entry name" value="DNA-BINDING TRANSCRIPTIONAL ACTIVATOR DEVR_DOSR"/>
    <property type="match status" value="1"/>
</dbReference>
<name>V5TXR3_9ENTR</name>
<keyword evidence="3" id="KW-0010">Activator</keyword>
<dbReference type="SUPFAM" id="SSF46894">
    <property type="entry name" value="C-terminal effector domain of the bipartite response regulators"/>
    <property type="match status" value="1"/>
</dbReference>
<dbReference type="InterPro" id="IPR000792">
    <property type="entry name" value="Tscrpt_reg_LuxR_C"/>
</dbReference>
<dbReference type="PANTHER" id="PTHR44688">
    <property type="entry name" value="DNA-BINDING TRANSCRIPTIONAL ACTIVATOR DEVR_DOSR"/>
    <property type="match status" value="1"/>
</dbReference>
<dbReference type="InterPro" id="IPR016032">
    <property type="entry name" value="Sig_transdc_resp-reg_C-effctor"/>
</dbReference>
<dbReference type="Gene3D" id="1.10.10.10">
    <property type="entry name" value="Winged helix-like DNA-binding domain superfamily/Winged helix DNA-binding domain"/>
    <property type="match status" value="1"/>
</dbReference>
<dbReference type="InterPro" id="IPR005143">
    <property type="entry name" value="TF_LuxR_autoind-bd_dom"/>
</dbReference>
<reference evidence="6 7" key="1">
    <citation type="journal article" date="2014" name="Genome Announc.">
        <title>Complete Genome Sequence of Cronobacter sakazakii Strain CMCC 45402.</title>
        <authorList>
            <person name="Zhao Z."/>
            <person name="Wang L."/>
            <person name="Wang B."/>
            <person name="Liang H."/>
            <person name="Ye Q."/>
            <person name="Zeng M."/>
        </authorList>
    </citation>
    <scope>NUCLEOTIDE SEQUENCE [LARGE SCALE GENOMIC DNA]</scope>
    <source>
        <strain evidence="7">45402</strain>
    </source>
</reference>
<keyword evidence="4" id="KW-0804">Transcription</keyword>
<protein>
    <submittedName>
        <fullName evidence="6">DNA-binding transcriptional activator SdiA</fullName>
    </submittedName>
</protein>
<accession>V5TXR3</accession>
<dbReference type="PRINTS" id="PR00038">
    <property type="entry name" value="HTHLUXR"/>
</dbReference>
<dbReference type="Pfam" id="PF00196">
    <property type="entry name" value="GerE"/>
    <property type="match status" value="1"/>
</dbReference>
<proteinExistence type="predicted"/>
<dbReference type="Proteomes" id="UP000018545">
    <property type="component" value="Chromosome"/>
</dbReference>
<dbReference type="PROSITE" id="PS00622">
    <property type="entry name" value="HTH_LUXR_1"/>
    <property type="match status" value="1"/>
</dbReference>
<dbReference type="HOGENOM" id="CLU_072786_7_1_6"/>
<dbReference type="SMART" id="SM00421">
    <property type="entry name" value="HTH_LUXR"/>
    <property type="match status" value="1"/>
</dbReference>
<dbReference type="KEGG" id="csi:P262_02217"/>
<feature type="domain" description="HTH luxR-type" evidence="5">
    <location>
        <begin position="211"/>
        <end position="276"/>
    </location>
</feature>
<sequence length="278" mass="31486">MSHAECGLLILIIMKNVLFCHITKNNAYSTTGVPPHSMKESDFFNWRREMTTRFQEIQDSGDIYSLLKTETQNMEYDYFALCVRHPVPFTRPKLTLHTTYPEAWFEHYQAENYYVIDPVLKPANYLTGPLSWNDALFAGAAEELWNAARDHGLVKGVTQCVIAPNRAQGFLSVSGTSPRGHSMADDELALRLQHLVEQSLVTMMRLEDPAATVLEMKLSKREKEILQWTAEGKTSAEIAIILSISENTVNFHQKNMQKKFNAPNKTQIACYAAAIGLI</sequence>
<evidence type="ECO:0000256" key="2">
    <source>
        <dbReference type="ARBA" id="ARBA00023125"/>
    </source>
</evidence>
<dbReference type="SUPFAM" id="SSF75516">
    <property type="entry name" value="Pheromone-binding domain of LuxR-like quorum-sensing transcription factors"/>
    <property type="match status" value="1"/>
</dbReference>
<dbReference type="EMBL" id="CP006731">
    <property type="protein sequence ID" value="AHB69938.1"/>
    <property type="molecule type" value="Genomic_DNA"/>
</dbReference>
<dbReference type="PATRIC" id="fig|1401659.3.peg.1566"/>
<dbReference type="GO" id="GO:0045893">
    <property type="term" value="P:positive regulation of DNA-templated transcription"/>
    <property type="evidence" value="ECO:0007669"/>
    <property type="project" value="UniProtKB-ARBA"/>
</dbReference>
<keyword evidence="2 6" id="KW-0238">DNA-binding</keyword>
<dbReference type="GO" id="GO:0003677">
    <property type="term" value="F:DNA binding"/>
    <property type="evidence" value="ECO:0007669"/>
    <property type="project" value="UniProtKB-KW"/>
</dbReference>
<keyword evidence="1" id="KW-0805">Transcription regulation</keyword>
<dbReference type="NCBIfam" id="NF007561">
    <property type="entry name" value="PRK10188.1"/>
    <property type="match status" value="1"/>
</dbReference>
<organism evidence="6 7">
    <name type="scientific">Cronobacter malonaticus</name>
    <dbReference type="NCBI Taxonomy" id="413503"/>
    <lineage>
        <taxon>Bacteria</taxon>
        <taxon>Pseudomonadati</taxon>
        <taxon>Pseudomonadota</taxon>
        <taxon>Gammaproteobacteria</taxon>
        <taxon>Enterobacterales</taxon>
        <taxon>Enterobacteriaceae</taxon>
        <taxon>Cronobacter</taxon>
    </lineage>
</organism>
<evidence type="ECO:0000256" key="4">
    <source>
        <dbReference type="ARBA" id="ARBA00023163"/>
    </source>
</evidence>
<evidence type="ECO:0000256" key="3">
    <source>
        <dbReference type="ARBA" id="ARBA00023159"/>
    </source>
</evidence>
<dbReference type="InterPro" id="IPR036388">
    <property type="entry name" value="WH-like_DNA-bd_sf"/>
</dbReference>
<dbReference type="Gene3D" id="3.30.450.80">
    <property type="entry name" value="Transcription factor LuxR-like, autoinducer-binding domain"/>
    <property type="match status" value="1"/>
</dbReference>
<evidence type="ECO:0000313" key="7">
    <source>
        <dbReference type="Proteomes" id="UP000018545"/>
    </source>
</evidence>
<dbReference type="Pfam" id="PF03472">
    <property type="entry name" value="Autoind_bind"/>
    <property type="match status" value="1"/>
</dbReference>
<gene>
    <name evidence="6" type="ORF">P262_02217</name>
</gene>
<dbReference type="PROSITE" id="PS50043">
    <property type="entry name" value="HTH_LUXR_2"/>
    <property type="match status" value="1"/>
</dbReference>
<evidence type="ECO:0000256" key="1">
    <source>
        <dbReference type="ARBA" id="ARBA00023015"/>
    </source>
</evidence>
<dbReference type="AlphaFoldDB" id="V5TXR3"/>
<dbReference type="CDD" id="cd06170">
    <property type="entry name" value="LuxR_C_like"/>
    <property type="match status" value="1"/>
</dbReference>
<dbReference type="InterPro" id="IPR036693">
    <property type="entry name" value="TF_LuxR_autoind-bd_dom_sf"/>
</dbReference>
<evidence type="ECO:0000313" key="6">
    <source>
        <dbReference type="EMBL" id="AHB69938.1"/>
    </source>
</evidence>